<dbReference type="AlphaFoldDB" id="A0AB34IVG4"/>
<dbReference type="Proteomes" id="UP001515480">
    <property type="component" value="Unassembled WGS sequence"/>
</dbReference>
<evidence type="ECO:0000259" key="4">
    <source>
        <dbReference type="PROSITE" id="PS00022"/>
    </source>
</evidence>
<dbReference type="PANTHER" id="PTHR11062">
    <property type="entry name" value="EXOSTOSIN HEPARAN SULFATE GLYCOSYLTRANSFERASE -RELATED"/>
    <property type="match status" value="1"/>
</dbReference>
<evidence type="ECO:0000256" key="1">
    <source>
        <dbReference type="ARBA" id="ARBA00010271"/>
    </source>
</evidence>
<reference evidence="6 7" key="1">
    <citation type="journal article" date="2024" name="Science">
        <title>Giant polyketide synthase enzymes in the biosynthesis of giant marine polyether toxins.</title>
        <authorList>
            <person name="Fallon T.R."/>
            <person name="Shende V.V."/>
            <person name="Wierzbicki I.H."/>
            <person name="Pendleton A.L."/>
            <person name="Watervoot N.F."/>
            <person name="Auber R.P."/>
            <person name="Gonzalez D.J."/>
            <person name="Wisecaver J.H."/>
            <person name="Moore B.S."/>
        </authorList>
    </citation>
    <scope>NUCLEOTIDE SEQUENCE [LARGE SCALE GENOMIC DNA]</scope>
    <source>
        <strain evidence="6 7">12B1</strain>
    </source>
</reference>
<comment type="caution">
    <text evidence="6">The sequence shown here is derived from an EMBL/GenBank/DDBJ whole genome shotgun (WGS) entry which is preliminary data.</text>
</comment>
<comment type="similarity">
    <text evidence="1">Belongs to the glycosyltransferase 47 family.</text>
</comment>
<dbReference type="EMBL" id="JBGBPQ010000017">
    <property type="protein sequence ID" value="KAL1507840.1"/>
    <property type="molecule type" value="Genomic_DNA"/>
</dbReference>
<feature type="compositionally biased region" description="Low complexity" evidence="3">
    <location>
        <begin position="61"/>
        <end position="73"/>
    </location>
</feature>
<evidence type="ECO:0000313" key="6">
    <source>
        <dbReference type="EMBL" id="KAL1507840.1"/>
    </source>
</evidence>
<dbReference type="PANTHER" id="PTHR11062:SF281">
    <property type="entry name" value="EXOSTOSIN-LIKE 2"/>
    <property type="match status" value="1"/>
</dbReference>
<dbReference type="Pfam" id="PF03016">
    <property type="entry name" value="Exostosin_GT47"/>
    <property type="match status" value="1"/>
</dbReference>
<keyword evidence="7" id="KW-1185">Reference proteome</keyword>
<dbReference type="Pfam" id="PF23106">
    <property type="entry name" value="EGF_Teneurin"/>
    <property type="match status" value="1"/>
</dbReference>
<dbReference type="InterPro" id="IPR040911">
    <property type="entry name" value="Exostosin_GT47"/>
</dbReference>
<proteinExistence type="inferred from homology"/>
<feature type="region of interest" description="Disordered" evidence="3">
    <location>
        <begin position="45"/>
        <end position="92"/>
    </location>
</feature>
<dbReference type="FunFam" id="2.10.25.10:FF:000001">
    <property type="entry name" value="Tenascin C"/>
    <property type="match status" value="1"/>
</dbReference>
<accession>A0AB34IVG4</accession>
<evidence type="ECO:0000313" key="7">
    <source>
        <dbReference type="Proteomes" id="UP001515480"/>
    </source>
</evidence>
<dbReference type="InterPro" id="IPR004263">
    <property type="entry name" value="Exostosin"/>
</dbReference>
<feature type="domain" description="EGF-like" evidence="4 5">
    <location>
        <begin position="248"/>
        <end position="259"/>
    </location>
</feature>
<gene>
    <name evidence="6" type="ORF">AB1Y20_007448</name>
</gene>
<sequence>MASSLDTRVGPGIRAEMRRSSGWPALGLLALLLLGLLVGRSSLDPSPRLDPARFRPPPLRSLPSEGLPLQTLPSTPPPRLTPAGRRPRRTTRWLPSPAEAPWYYRAAAGGSARARAQLQMRKNSGYMPRDSPAPGEGTAARPVLSGTAWHHGEGHCPPRCWENGVCSPAGRCDCAPYRWGADCSIAVITQRICVYNDSRPWFCDKPACVHSSVEERLAAGVRSACIGSPLARCPQQCSGRGRCHEGRCVCYEGFEGEACATPTEYGTDTSVPKGGCLGRCSGRGECERGFCRCTPPYWGADCSLGPDGGPRCSRRPCVYVYELPARMNVLALKVEPDWRQQIKGRKFDYRASPLVHEVLLRSPYRTTEPSEADLFYVPTWDWHGSWGNPEVYYRAHHYIRTVFPFWNASGGADHVWTIARDAAACATPWGSLREELQTSILLSNWGGVTGLSGAVEERCFRPGWDIVIPGTLKAKVVEASPWLLPEPKQAAQFASRTTKLFFFGALCWKTDLIVRNNDLRALKAKCDRSYGQTGFLSRYSFGLRYEIFSKFRHVDGFRLYATDFPSSLPRGGRLDVDREILSSSFCLCPSGTGWGMRVFHVLVLGCIPVLTQHDGIHPPVAQAFEPEVLHWERFAVVVRRDEIARLPEILQATDIKAKRSALKEVWTRNVWADLLPAELRHKLPGPDAFDTLMQALALRVAGNTSSS</sequence>
<evidence type="ECO:0000256" key="2">
    <source>
        <dbReference type="ARBA" id="ARBA00023180"/>
    </source>
</evidence>
<dbReference type="PROSITE" id="PS01186">
    <property type="entry name" value="EGF_2"/>
    <property type="match status" value="1"/>
</dbReference>
<evidence type="ECO:0000259" key="5">
    <source>
        <dbReference type="PROSITE" id="PS01186"/>
    </source>
</evidence>
<dbReference type="PROSITE" id="PS00022">
    <property type="entry name" value="EGF_1"/>
    <property type="match status" value="2"/>
</dbReference>
<organism evidence="6 7">
    <name type="scientific">Prymnesium parvum</name>
    <name type="common">Toxic golden alga</name>
    <dbReference type="NCBI Taxonomy" id="97485"/>
    <lineage>
        <taxon>Eukaryota</taxon>
        <taxon>Haptista</taxon>
        <taxon>Haptophyta</taxon>
        <taxon>Prymnesiophyceae</taxon>
        <taxon>Prymnesiales</taxon>
        <taxon>Prymnesiaceae</taxon>
        <taxon>Prymnesium</taxon>
    </lineage>
</organism>
<dbReference type="InterPro" id="IPR000742">
    <property type="entry name" value="EGF"/>
</dbReference>
<keyword evidence="2" id="KW-0325">Glycoprotein</keyword>
<dbReference type="Gene3D" id="2.10.25.10">
    <property type="entry name" value="Laminin"/>
    <property type="match status" value="1"/>
</dbReference>
<name>A0AB34IVG4_PRYPA</name>
<protein>
    <recommendedName>
        <fullName evidence="4 5">EGF-like domain-containing protein</fullName>
    </recommendedName>
</protein>
<dbReference type="GO" id="GO:0016757">
    <property type="term" value="F:glycosyltransferase activity"/>
    <property type="evidence" value="ECO:0007669"/>
    <property type="project" value="InterPro"/>
</dbReference>
<evidence type="ECO:0000256" key="3">
    <source>
        <dbReference type="SAM" id="MobiDB-lite"/>
    </source>
</evidence>
<dbReference type="SUPFAM" id="SSF57196">
    <property type="entry name" value="EGF/Laminin"/>
    <property type="match status" value="1"/>
</dbReference>
<feature type="domain" description="EGF-like" evidence="4">
    <location>
        <begin position="172"/>
        <end position="183"/>
    </location>
</feature>